<protein>
    <submittedName>
        <fullName evidence="4">Histidine kinase</fullName>
    </submittedName>
</protein>
<evidence type="ECO:0000256" key="1">
    <source>
        <dbReference type="ARBA" id="ARBA00023122"/>
    </source>
</evidence>
<dbReference type="Proteomes" id="UP000179076">
    <property type="component" value="Unassembled WGS sequence"/>
</dbReference>
<dbReference type="SMART" id="SM00116">
    <property type="entry name" value="CBS"/>
    <property type="match status" value="2"/>
</dbReference>
<dbReference type="Gene3D" id="3.10.580.10">
    <property type="entry name" value="CBS-domain"/>
    <property type="match status" value="1"/>
</dbReference>
<dbReference type="InterPro" id="IPR000644">
    <property type="entry name" value="CBS_dom"/>
</dbReference>
<name>A0A1F6V0I1_9PROT</name>
<feature type="non-terminal residue" evidence="4">
    <location>
        <position position="1"/>
    </location>
</feature>
<keyword evidence="4" id="KW-0418">Kinase</keyword>
<accession>A0A1F6V0I1</accession>
<organism evidence="4 5">
    <name type="scientific">Candidatus Muproteobacteria bacterium RBG_16_60_9</name>
    <dbReference type="NCBI Taxonomy" id="1817755"/>
    <lineage>
        <taxon>Bacteria</taxon>
        <taxon>Pseudomonadati</taxon>
        <taxon>Pseudomonadota</taxon>
        <taxon>Candidatus Muproteobacteria</taxon>
    </lineage>
</organism>
<proteinExistence type="predicted"/>
<feature type="domain" description="CBS" evidence="3">
    <location>
        <begin position="65"/>
        <end position="122"/>
    </location>
</feature>
<dbReference type="CDD" id="cd17775">
    <property type="entry name" value="CBS_pair_bact_arch"/>
    <property type="match status" value="1"/>
</dbReference>
<gene>
    <name evidence="4" type="ORF">A2W18_05430</name>
</gene>
<dbReference type="EMBL" id="MFSP01000161">
    <property type="protein sequence ID" value="OGI63118.1"/>
    <property type="molecule type" value="Genomic_DNA"/>
</dbReference>
<evidence type="ECO:0000256" key="2">
    <source>
        <dbReference type="PROSITE-ProRule" id="PRU00703"/>
    </source>
</evidence>
<dbReference type="SUPFAM" id="SSF54631">
    <property type="entry name" value="CBS-domain pair"/>
    <property type="match status" value="1"/>
</dbReference>
<evidence type="ECO:0000313" key="4">
    <source>
        <dbReference type="EMBL" id="OGI63118.1"/>
    </source>
</evidence>
<dbReference type="PANTHER" id="PTHR43080:SF2">
    <property type="entry name" value="CBS DOMAIN-CONTAINING PROTEIN"/>
    <property type="match status" value="1"/>
</dbReference>
<sequence>VCTHRNATVTEAAQLMRQFHVGTLVVANGEQDSVTPVGLITDRDIAVAVVAAQMDPDEVLVGEIMNPTLVTAREEDDVYETIQKMGLKGVRRLPVVDPDGKLVGIVSEDDLLEQLSREMTALAHISHRQQNKEAILRE</sequence>
<comment type="caution">
    <text evidence="4">The sequence shown here is derived from an EMBL/GenBank/DDBJ whole genome shotgun (WGS) entry which is preliminary data.</text>
</comment>
<dbReference type="PANTHER" id="PTHR43080">
    <property type="entry name" value="CBS DOMAIN-CONTAINING PROTEIN CBSX3, MITOCHONDRIAL"/>
    <property type="match status" value="1"/>
</dbReference>
<dbReference type="PROSITE" id="PS51371">
    <property type="entry name" value="CBS"/>
    <property type="match status" value="2"/>
</dbReference>
<evidence type="ECO:0000259" key="3">
    <source>
        <dbReference type="PROSITE" id="PS51371"/>
    </source>
</evidence>
<keyword evidence="4" id="KW-0808">Transferase</keyword>
<dbReference type="Pfam" id="PF00571">
    <property type="entry name" value="CBS"/>
    <property type="match status" value="2"/>
</dbReference>
<dbReference type="GO" id="GO:0016301">
    <property type="term" value="F:kinase activity"/>
    <property type="evidence" value="ECO:0007669"/>
    <property type="project" value="UniProtKB-KW"/>
</dbReference>
<keyword evidence="1 2" id="KW-0129">CBS domain</keyword>
<evidence type="ECO:0000313" key="5">
    <source>
        <dbReference type="Proteomes" id="UP000179076"/>
    </source>
</evidence>
<reference evidence="4 5" key="1">
    <citation type="journal article" date="2016" name="Nat. Commun.">
        <title>Thousands of microbial genomes shed light on interconnected biogeochemical processes in an aquifer system.</title>
        <authorList>
            <person name="Anantharaman K."/>
            <person name="Brown C.T."/>
            <person name="Hug L.A."/>
            <person name="Sharon I."/>
            <person name="Castelle C.J."/>
            <person name="Probst A.J."/>
            <person name="Thomas B.C."/>
            <person name="Singh A."/>
            <person name="Wilkins M.J."/>
            <person name="Karaoz U."/>
            <person name="Brodie E.L."/>
            <person name="Williams K.H."/>
            <person name="Hubbard S.S."/>
            <person name="Banfield J.F."/>
        </authorList>
    </citation>
    <scope>NUCLEOTIDE SEQUENCE [LARGE SCALE GENOMIC DNA]</scope>
</reference>
<dbReference type="InterPro" id="IPR046342">
    <property type="entry name" value="CBS_dom_sf"/>
</dbReference>
<dbReference type="InterPro" id="IPR051257">
    <property type="entry name" value="Diverse_CBS-Domain"/>
</dbReference>
<dbReference type="AlphaFoldDB" id="A0A1F6V0I1"/>
<feature type="domain" description="CBS" evidence="3">
    <location>
        <begin position="1"/>
        <end position="58"/>
    </location>
</feature>